<protein>
    <recommendedName>
        <fullName evidence="2">DUF4806 domain-containing protein</fullName>
    </recommendedName>
</protein>
<name>A0A224YQD1_9ACAR</name>
<reference evidence="1" key="1">
    <citation type="journal article" date="2017" name="Parasit. Vectors">
        <title>Sialotranscriptomics of Rhipicephalus zambeziensis reveals intricate expression profiles of secretory proteins and suggests tight temporal transcriptional regulation during blood-feeding.</title>
        <authorList>
            <person name="de Castro M.H."/>
            <person name="de Klerk D."/>
            <person name="Pienaar R."/>
            <person name="Rees D.J.G."/>
            <person name="Mans B.J."/>
        </authorList>
    </citation>
    <scope>NUCLEOTIDE SEQUENCE</scope>
    <source>
        <tissue evidence="1">Salivary glands</tissue>
    </source>
</reference>
<dbReference type="AlphaFoldDB" id="A0A224YQD1"/>
<dbReference type="PANTHER" id="PTHR34153:SF2">
    <property type="entry name" value="SI:CH211-262H13.3-RELATED"/>
    <property type="match status" value="1"/>
</dbReference>
<organism evidence="1">
    <name type="scientific">Rhipicephalus zambeziensis</name>
    <dbReference type="NCBI Taxonomy" id="60191"/>
    <lineage>
        <taxon>Eukaryota</taxon>
        <taxon>Metazoa</taxon>
        <taxon>Ecdysozoa</taxon>
        <taxon>Arthropoda</taxon>
        <taxon>Chelicerata</taxon>
        <taxon>Arachnida</taxon>
        <taxon>Acari</taxon>
        <taxon>Parasitiformes</taxon>
        <taxon>Ixodida</taxon>
        <taxon>Ixodoidea</taxon>
        <taxon>Ixodidae</taxon>
        <taxon>Rhipicephalinae</taxon>
        <taxon>Rhipicephalus</taxon>
        <taxon>Rhipicephalus</taxon>
    </lineage>
</organism>
<sequence>MERVLCTLNQIKVAQQTQTQLLAELMNRSDDTRVEERRLLPDLPFHTVRDLLEWDGQLASDKEAKLQMKRHMTIQGGDTVRQKTTRILKSLLTWDLAKQFSWYGAKGKRKFNELNICQLLCTCLTTTLKDPEDATLKNVEKAAMTWFRHAAERAAAGHRRPPSNDEEAG</sequence>
<dbReference type="EMBL" id="GFPF01008661">
    <property type="protein sequence ID" value="MAA19807.1"/>
    <property type="molecule type" value="Transcribed_RNA"/>
</dbReference>
<proteinExistence type="predicted"/>
<evidence type="ECO:0000313" key="1">
    <source>
        <dbReference type="EMBL" id="MAA19807.1"/>
    </source>
</evidence>
<accession>A0A224YQD1</accession>
<evidence type="ECO:0008006" key="2">
    <source>
        <dbReference type="Google" id="ProtNLM"/>
    </source>
</evidence>
<dbReference type="PANTHER" id="PTHR34153">
    <property type="entry name" value="SI:CH211-262H13.3-RELATED-RELATED"/>
    <property type="match status" value="1"/>
</dbReference>